<accession>A0ABR3ZXZ5</accession>
<dbReference type="EMBL" id="JBEFKJ010000047">
    <property type="protein sequence ID" value="KAL2036947.1"/>
    <property type="molecule type" value="Genomic_DNA"/>
</dbReference>
<organism evidence="2 3">
    <name type="scientific">Stereocaulon virgatum</name>
    <dbReference type="NCBI Taxonomy" id="373712"/>
    <lineage>
        <taxon>Eukaryota</taxon>
        <taxon>Fungi</taxon>
        <taxon>Dikarya</taxon>
        <taxon>Ascomycota</taxon>
        <taxon>Pezizomycotina</taxon>
        <taxon>Lecanoromycetes</taxon>
        <taxon>OSLEUM clade</taxon>
        <taxon>Lecanoromycetidae</taxon>
        <taxon>Lecanorales</taxon>
        <taxon>Lecanorineae</taxon>
        <taxon>Stereocaulaceae</taxon>
        <taxon>Stereocaulon</taxon>
    </lineage>
</organism>
<sequence>MSLRYPSKYWREDLRGLFNKREVAEISKSMSPEIDNRALLSERCAIRRYELISMAGGRPTRVYREQPIWRRSSEDDVIILLDDSHSPIARCREDSLMAKHWAAEDSQFEEELNRWNEFRNHQEIRRQYRHRISWLWDRDTYEELSNTLTKLNEWREFEAFQRMNVSRAKLSTENTRCQMEWARQHDVDFRSRHLGGHWRRRVIDGRSDADRAQSYLDWIRREFDKILKVEAMMTHESFLQQELEKKLTTQAQNVYQDLVRLGGTHCKPPQLPPEWKSHSRRLLALNSETTRILEERWQWKEFLSWRQDTWEMNGTAMVKTHVYIEQKAKLTWEAYIPGDNGKSQERSQTETRPEIEIWEDYVIYRHLNLEKVHSWAHCQRLLWEHAQEQLMQFPPSNMVNEYEGVTYAEDEASARKWMELAQEDIIVAEKQFRLAQQQFAHVSKQPNTNVSEQQGTIEEPTLITSTVASQAQAPSPLKRKASESTKPCQIAAKRQRGDFPQSLGYNDPQQAEGVRDEAVSVLAQSPIPSLSPETVGPLIGASAQGHVVHGGAHPILTSGCDISSTSSRPQEPSSPLCQGETLGASNEGFRKGALITEEQLATIATALSPTRTQGRLLDHMASKTTSSSLSSSHQLDSINSKKRSTSRLLETSHPDKIVKGHWKRKNDDGERSEPLCKKLKLAVDLGEYNDLKKIGSDTETKSSAEIVARISSGDEFTARMDCLEAGSQKRGSDEANADGPSTKRLKLSSSTFNNKQDTNEEQRSQLGKYIASDLEVHDQSQGPTSSREGSPSRNKRDTKEAEDVNQQTETAKHSRQKTERNGTCHTQQQSTASSNDNHSQLSVILPDPHRSQTTRAAQKPAKPTSPGINRAITAPLRRSERRKQKSTSTTTINPASGLKQVSRTEKVKQRSKRAQKKTRGKCQRS</sequence>
<evidence type="ECO:0008006" key="4">
    <source>
        <dbReference type="Google" id="ProtNLM"/>
    </source>
</evidence>
<reference evidence="2 3" key="1">
    <citation type="submission" date="2024-09" db="EMBL/GenBank/DDBJ databases">
        <title>Rethinking Asexuality: The Enigmatic Case of Functional Sexual Genes in Lepraria (Stereocaulaceae).</title>
        <authorList>
            <person name="Doellman M."/>
            <person name="Sun Y."/>
            <person name="Barcenas-Pena A."/>
            <person name="Lumbsch H.T."/>
            <person name="Grewe F."/>
        </authorList>
    </citation>
    <scope>NUCLEOTIDE SEQUENCE [LARGE SCALE GENOMIC DNA]</scope>
    <source>
        <strain evidence="2 3">Mercado 3170</strain>
    </source>
</reference>
<evidence type="ECO:0000313" key="3">
    <source>
        <dbReference type="Proteomes" id="UP001590950"/>
    </source>
</evidence>
<evidence type="ECO:0000313" key="2">
    <source>
        <dbReference type="EMBL" id="KAL2036947.1"/>
    </source>
</evidence>
<proteinExistence type="predicted"/>
<feature type="compositionally biased region" description="Basic and acidic residues" evidence="1">
    <location>
        <begin position="810"/>
        <end position="822"/>
    </location>
</feature>
<feature type="compositionally biased region" description="Polar residues" evidence="1">
    <location>
        <begin position="823"/>
        <end position="842"/>
    </location>
</feature>
<keyword evidence="3" id="KW-1185">Reference proteome</keyword>
<feature type="compositionally biased region" description="Low complexity" evidence="1">
    <location>
        <begin position="622"/>
        <end position="638"/>
    </location>
</feature>
<name>A0ABR3ZXZ5_9LECA</name>
<dbReference type="Proteomes" id="UP001590950">
    <property type="component" value="Unassembled WGS sequence"/>
</dbReference>
<feature type="compositionally biased region" description="Polar residues" evidence="1">
    <location>
        <begin position="779"/>
        <end position="792"/>
    </location>
</feature>
<gene>
    <name evidence="2" type="ORF">N7G274_010372</name>
</gene>
<evidence type="ECO:0000256" key="1">
    <source>
        <dbReference type="SAM" id="MobiDB-lite"/>
    </source>
</evidence>
<feature type="region of interest" description="Disordered" evidence="1">
    <location>
        <begin position="620"/>
        <end position="673"/>
    </location>
</feature>
<feature type="compositionally biased region" description="Basic residues" evidence="1">
    <location>
        <begin position="909"/>
        <end position="925"/>
    </location>
</feature>
<feature type="region of interest" description="Disordered" evidence="1">
    <location>
        <begin position="724"/>
        <end position="925"/>
    </location>
</feature>
<feature type="compositionally biased region" description="Polar residues" evidence="1">
    <location>
        <begin position="747"/>
        <end position="756"/>
    </location>
</feature>
<protein>
    <recommendedName>
        <fullName evidence="4">Sfi1 spindle body domain-containing protein</fullName>
    </recommendedName>
</protein>
<comment type="caution">
    <text evidence="2">The sequence shown here is derived from an EMBL/GenBank/DDBJ whole genome shotgun (WGS) entry which is preliminary data.</text>
</comment>